<dbReference type="STRING" id="667014.Thein_1616"/>
<comment type="subcellular location">
    <subcellularLocation>
        <location evidence="5">Cell membrane</location>
        <topology evidence="5">Multi-pass membrane protein</topology>
    </subcellularLocation>
</comment>
<name>F8AAW3_THEID</name>
<proteinExistence type="inferred from homology"/>
<dbReference type="InterPro" id="IPR005372">
    <property type="entry name" value="UPF0182"/>
</dbReference>
<evidence type="ECO:0000256" key="5">
    <source>
        <dbReference type="HAMAP-Rule" id="MF_01600"/>
    </source>
</evidence>
<evidence type="ECO:0000256" key="1">
    <source>
        <dbReference type="ARBA" id="ARBA00022475"/>
    </source>
</evidence>
<evidence type="ECO:0000256" key="4">
    <source>
        <dbReference type="ARBA" id="ARBA00023136"/>
    </source>
</evidence>
<dbReference type="eggNOG" id="COG1615">
    <property type="taxonomic scope" value="Bacteria"/>
</dbReference>
<keyword evidence="2 5" id="KW-0812">Transmembrane</keyword>
<organism evidence="6 7">
    <name type="scientific">Thermodesulfatator indicus (strain DSM 15286 / JCM 11887 / CIR29812)</name>
    <dbReference type="NCBI Taxonomy" id="667014"/>
    <lineage>
        <taxon>Bacteria</taxon>
        <taxon>Pseudomonadati</taxon>
        <taxon>Thermodesulfobacteriota</taxon>
        <taxon>Thermodesulfobacteria</taxon>
        <taxon>Thermodesulfobacteriales</taxon>
        <taxon>Thermodesulfatatoraceae</taxon>
        <taxon>Thermodesulfatator</taxon>
    </lineage>
</organism>
<dbReference type="PANTHER" id="PTHR39344:SF1">
    <property type="entry name" value="UPF0182 PROTEIN SLL1060"/>
    <property type="match status" value="1"/>
</dbReference>
<reference evidence="6 7" key="2">
    <citation type="journal article" date="2012" name="Stand. Genomic Sci.">
        <title>Complete genome sequence of the thermophilic sulfate-reducing ocean bacterium Thermodesulfatator indicus type strain (CIR29812(T)).</title>
        <authorList>
            <person name="Anderson I."/>
            <person name="Saunders E."/>
            <person name="Lapidus A."/>
            <person name="Nolan M."/>
            <person name="Lucas S."/>
            <person name="Tice H."/>
            <person name="Del Rio T.G."/>
            <person name="Cheng J.F."/>
            <person name="Han C."/>
            <person name="Tapia R."/>
            <person name="Goodwin L.A."/>
            <person name="Pitluck S."/>
            <person name="Liolios K."/>
            <person name="Mavromatis K."/>
            <person name="Pagani I."/>
            <person name="Ivanova N."/>
            <person name="Mikhailova N."/>
            <person name="Pati A."/>
            <person name="Chen A."/>
            <person name="Palaniappan K."/>
            <person name="Land M."/>
            <person name="Hauser L."/>
            <person name="Jeffries C.D."/>
            <person name="Chang Y.J."/>
            <person name="Brambilla E.M."/>
            <person name="Rohde M."/>
            <person name="Spring S."/>
            <person name="Goker M."/>
            <person name="Detter J.C."/>
            <person name="Woyke T."/>
            <person name="Bristow J."/>
            <person name="Eisen J.A."/>
            <person name="Markowitz V."/>
            <person name="Hugenholtz P."/>
            <person name="Kyrpides N.C."/>
            <person name="Klenk H.P."/>
        </authorList>
    </citation>
    <scope>NUCLEOTIDE SEQUENCE [LARGE SCALE GENOMIC DNA]</scope>
    <source>
        <strain evidence="7">DSM 15286 / JCM 11887 / CIR29812</strain>
    </source>
</reference>
<sequence>MRILNKLIILLFALFGLFIVLGKPFVYYYTDYLWYHDLGFERVFFLKFWLQSLLFFVIGGLTGVLFYLNGYLVHKTAVKTGAFADFFDPRFRIWVGEKYRLLLKLISLVLAIILGLSAAPFWEEAILFVKATPFAKADPLLGLDISFYVFKLPFLRYLANFGFVLWVLCAGTGFFLFLVLGHIRSSQTSKLVLTTPFRRYLALMLALFFLRLAFDLWLDRADLLFDERGVVFGAGFTEAKVMLPVLNALVIVSLVSAVLAAIFVFRPRKEILIGLVLAYAGLYFVGLKFLPGVVHKYIVQPNELEREKKYLAYEIKATREAFGLDKVDEQEFKFGPPLTKEVLARNQDTIKNIRLWDHQPLLETFSQIQEIRTYYKFISVDNDRYKINNELRQVMLSARELSYEDLPSRSWINEHLVYTHGYGLTLGVVNEVTEEGLPKLLIKDIPPVSECDLEVKQPAIYFGEIANEYVIVRTKAREFDYPAGEENVYTTYNGTTGVSIGSLPRRLLFAIRFGSSKILLSGDITSESKILYHRSVAERVRKAAPFIFFDADPYLVIGNDGRLFWFVDGYTVSNRYPYSRRVKGVGNYVRNSVLAVVDAYNGNISFYLKDATDPIIRTYAKIFPGMFKPITDLREDLRRHIRYPHKLFLLQAKLFGAYHMEDPRVFYNQEDLWEIPKSLRDERRYMKPYYTIMKLPGEDKAEFILMIPFNPAKKHNLAAWMCVRCDPENYGQMLVYRFPKQKLVYGPQQIESRINQDPEISRQLSLWDQRGSRVILGTLLIIPIEGNLLYVQPLYLKAESGQIPELKRVIVAYENEIKMAPTLEGALNAIFGEIEKKPKATAQMQKIRQEILPSLKPIFDIYLQAEEALKQGDLEKFGRLWRKLGELLKNKP</sequence>
<dbReference type="Pfam" id="PF03699">
    <property type="entry name" value="UPF0182"/>
    <property type="match status" value="1"/>
</dbReference>
<keyword evidence="3 5" id="KW-1133">Transmembrane helix</keyword>
<keyword evidence="4 5" id="KW-0472">Membrane</keyword>
<dbReference type="EMBL" id="CP002683">
    <property type="protein sequence ID" value="AEH45476.1"/>
    <property type="molecule type" value="Genomic_DNA"/>
</dbReference>
<dbReference type="PATRIC" id="fig|667014.3.peg.1664"/>
<comment type="caution">
    <text evidence="5">Lacks conserved residue(s) required for the propagation of feature annotation.</text>
</comment>
<reference evidence="7" key="1">
    <citation type="submission" date="2011-04" db="EMBL/GenBank/DDBJ databases">
        <title>The complete genome of Thermodesulfatator indicus DSM 15286.</title>
        <authorList>
            <person name="Lucas S."/>
            <person name="Copeland A."/>
            <person name="Lapidus A."/>
            <person name="Bruce D."/>
            <person name="Goodwin L."/>
            <person name="Pitluck S."/>
            <person name="Peters L."/>
            <person name="Kyrpides N."/>
            <person name="Mavromatis K."/>
            <person name="Pagani I."/>
            <person name="Ivanova N."/>
            <person name="Saunders L."/>
            <person name="Detter J.C."/>
            <person name="Tapia R."/>
            <person name="Han C."/>
            <person name="Land M."/>
            <person name="Hauser L."/>
            <person name="Markowitz V."/>
            <person name="Cheng J.-F."/>
            <person name="Hugenholtz P."/>
            <person name="Woyke T."/>
            <person name="Wu D."/>
            <person name="Spring S."/>
            <person name="Schroeder M."/>
            <person name="Brambilla E."/>
            <person name="Klenk H.-P."/>
            <person name="Eisen J.A."/>
        </authorList>
    </citation>
    <scope>NUCLEOTIDE SEQUENCE [LARGE SCALE GENOMIC DNA]</scope>
    <source>
        <strain evidence="7">DSM 15286 / JCM 11887 / CIR29812</strain>
    </source>
</reference>
<dbReference type="AlphaFoldDB" id="F8AAW3"/>
<feature type="transmembrane region" description="Helical" evidence="5">
    <location>
        <begin position="245"/>
        <end position="265"/>
    </location>
</feature>
<evidence type="ECO:0000256" key="3">
    <source>
        <dbReference type="ARBA" id="ARBA00022989"/>
    </source>
</evidence>
<dbReference type="HOGENOM" id="CLU_007733_0_0_0"/>
<dbReference type="GO" id="GO:0005576">
    <property type="term" value="C:extracellular region"/>
    <property type="evidence" value="ECO:0007669"/>
    <property type="project" value="TreeGrafter"/>
</dbReference>
<evidence type="ECO:0000313" key="7">
    <source>
        <dbReference type="Proteomes" id="UP000006793"/>
    </source>
</evidence>
<evidence type="ECO:0000256" key="2">
    <source>
        <dbReference type="ARBA" id="ARBA00022692"/>
    </source>
</evidence>
<dbReference type="PANTHER" id="PTHR39344">
    <property type="entry name" value="UPF0182 PROTEIN SLL1060"/>
    <property type="match status" value="1"/>
</dbReference>
<dbReference type="KEGG" id="tid:Thein_1616"/>
<dbReference type="OrthoDB" id="9763654at2"/>
<comment type="similarity">
    <text evidence="5">Belongs to the UPF0182 family.</text>
</comment>
<feature type="transmembrane region" description="Helical" evidence="5">
    <location>
        <begin position="157"/>
        <end position="180"/>
    </location>
</feature>
<feature type="transmembrane region" description="Helical" evidence="5">
    <location>
        <begin position="101"/>
        <end position="122"/>
    </location>
</feature>
<protein>
    <recommendedName>
        <fullName evidence="5">UPF0182 protein Thein_1616</fullName>
    </recommendedName>
</protein>
<feature type="transmembrane region" description="Helical" evidence="5">
    <location>
        <begin position="200"/>
        <end position="218"/>
    </location>
</feature>
<dbReference type="PaxDb" id="667014-Thein_1616"/>
<dbReference type="Proteomes" id="UP000006793">
    <property type="component" value="Chromosome"/>
</dbReference>
<dbReference type="RefSeq" id="WP_013908218.1">
    <property type="nucleotide sequence ID" value="NC_015681.1"/>
</dbReference>
<gene>
    <name evidence="6" type="ordered locus">Thein_1616</name>
</gene>
<dbReference type="GO" id="GO:0005886">
    <property type="term" value="C:plasma membrane"/>
    <property type="evidence" value="ECO:0007669"/>
    <property type="project" value="UniProtKB-SubCell"/>
</dbReference>
<keyword evidence="1 5" id="KW-1003">Cell membrane</keyword>
<evidence type="ECO:0000313" key="6">
    <source>
        <dbReference type="EMBL" id="AEH45476.1"/>
    </source>
</evidence>
<feature type="transmembrane region" description="Helical" evidence="5">
    <location>
        <begin position="46"/>
        <end position="68"/>
    </location>
</feature>
<dbReference type="InParanoid" id="F8AAW3"/>
<feature type="transmembrane region" description="Helical" evidence="5">
    <location>
        <begin position="272"/>
        <end position="290"/>
    </location>
</feature>
<keyword evidence="7" id="KW-1185">Reference proteome</keyword>
<dbReference type="HAMAP" id="MF_01600">
    <property type="entry name" value="UPF0182"/>
    <property type="match status" value="1"/>
</dbReference>
<accession>F8AAW3</accession>